<evidence type="ECO:0000313" key="5">
    <source>
        <dbReference type="Proteomes" id="UP000799291"/>
    </source>
</evidence>
<feature type="compositionally biased region" description="Polar residues" evidence="2">
    <location>
        <begin position="306"/>
        <end position="319"/>
    </location>
</feature>
<name>A0A6G1JFV2_9PLEO</name>
<dbReference type="SMART" id="SM00066">
    <property type="entry name" value="GAL4"/>
    <property type="match status" value="1"/>
</dbReference>
<feature type="compositionally biased region" description="Low complexity" evidence="2">
    <location>
        <begin position="286"/>
        <end position="305"/>
    </location>
</feature>
<dbReference type="PROSITE" id="PS00463">
    <property type="entry name" value="ZN2_CY6_FUNGAL_1"/>
    <property type="match status" value="1"/>
</dbReference>
<feature type="domain" description="Zn(2)-C6 fungal-type" evidence="3">
    <location>
        <begin position="130"/>
        <end position="164"/>
    </location>
</feature>
<dbReference type="CDD" id="cd00067">
    <property type="entry name" value="GAL4"/>
    <property type="match status" value="1"/>
</dbReference>
<dbReference type="SUPFAM" id="SSF57701">
    <property type="entry name" value="Zn2/Cys6 DNA-binding domain"/>
    <property type="match status" value="1"/>
</dbReference>
<evidence type="ECO:0000256" key="2">
    <source>
        <dbReference type="SAM" id="MobiDB-lite"/>
    </source>
</evidence>
<dbReference type="InterPro" id="IPR036864">
    <property type="entry name" value="Zn2-C6_fun-type_DNA-bd_sf"/>
</dbReference>
<reference evidence="4" key="1">
    <citation type="journal article" date="2020" name="Stud. Mycol.">
        <title>101 Dothideomycetes genomes: a test case for predicting lifestyles and emergence of pathogens.</title>
        <authorList>
            <person name="Haridas S."/>
            <person name="Albert R."/>
            <person name="Binder M."/>
            <person name="Bloem J."/>
            <person name="Labutti K."/>
            <person name="Salamov A."/>
            <person name="Andreopoulos B."/>
            <person name="Baker S."/>
            <person name="Barry K."/>
            <person name="Bills G."/>
            <person name="Bluhm B."/>
            <person name="Cannon C."/>
            <person name="Castanera R."/>
            <person name="Culley D."/>
            <person name="Daum C."/>
            <person name="Ezra D."/>
            <person name="Gonzalez J."/>
            <person name="Henrissat B."/>
            <person name="Kuo A."/>
            <person name="Liang C."/>
            <person name="Lipzen A."/>
            <person name="Lutzoni F."/>
            <person name="Magnuson J."/>
            <person name="Mondo S."/>
            <person name="Nolan M."/>
            <person name="Ohm R."/>
            <person name="Pangilinan J."/>
            <person name="Park H.-J."/>
            <person name="Ramirez L."/>
            <person name="Alfaro M."/>
            <person name="Sun H."/>
            <person name="Tritt A."/>
            <person name="Yoshinaga Y."/>
            <person name="Zwiers L.-H."/>
            <person name="Turgeon B."/>
            <person name="Goodwin S."/>
            <person name="Spatafora J."/>
            <person name="Crous P."/>
            <person name="Grigoriev I."/>
        </authorList>
    </citation>
    <scope>NUCLEOTIDE SEQUENCE</scope>
    <source>
        <strain evidence="4">CBS 122367</strain>
    </source>
</reference>
<keyword evidence="5" id="KW-1185">Reference proteome</keyword>
<protein>
    <recommendedName>
        <fullName evidence="3">Zn(2)-C6 fungal-type domain-containing protein</fullName>
    </recommendedName>
</protein>
<dbReference type="InterPro" id="IPR001138">
    <property type="entry name" value="Zn2Cys6_DnaBD"/>
</dbReference>
<dbReference type="GO" id="GO:0008270">
    <property type="term" value="F:zinc ion binding"/>
    <property type="evidence" value="ECO:0007669"/>
    <property type="project" value="InterPro"/>
</dbReference>
<dbReference type="OrthoDB" id="4150019at2759"/>
<gene>
    <name evidence="4" type="ORF">K458DRAFT_439698</name>
</gene>
<proteinExistence type="predicted"/>
<feature type="region of interest" description="Disordered" evidence="2">
    <location>
        <begin position="169"/>
        <end position="228"/>
    </location>
</feature>
<dbReference type="PROSITE" id="PS50048">
    <property type="entry name" value="ZN2_CY6_FUNGAL_2"/>
    <property type="match status" value="1"/>
</dbReference>
<evidence type="ECO:0000313" key="4">
    <source>
        <dbReference type="EMBL" id="KAF2689346.1"/>
    </source>
</evidence>
<keyword evidence="1" id="KW-0539">Nucleus</keyword>
<dbReference type="Pfam" id="PF00172">
    <property type="entry name" value="Zn_clus"/>
    <property type="match status" value="1"/>
</dbReference>
<dbReference type="AlphaFoldDB" id="A0A6G1JFV2"/>
<sequence>MAVDVERRAKKVDSRLDHALLLHPASNAMSFNPLTQPSGAGFPVSETPIVQATEGRSEYNAALPGPAAEPSTQRQVSKKRRPSKDKAPSALQRSSSTPHMRNLALGTPGDLSPTGDKRRNKLGYHRTSVACGHCRRRKIRCLVANDEPTGRCANCIRLKKECNFYPVDQNPEVPRPQGGAVQDGITGAPGSSATSSPRHPPSVPGDRMDEFRPPFSSAAPGNPTSRYAVAGDSEVEPLHGLTSNGSKFVGSPARIRSLTAAVPVQQPAYTYPPAIDTQWQPTFLPSTSVAESPSSSSGYWRPSPSTANSTFGSDSNVSGGRTPATMSTTSTMSYGAHPESHNWAPSNFQTPTRSMSYGNIEGLPQQYQNAGLGIQPPDYPRRTSPYPYPTTIDTNHNNMSSTSLGPQTPAPLSAPILPNHHYNYPPPWNPYSGGQTSAHDMPLPSRTMSGQWYGEPGQLGQVQEESVSPMAYTHHGVPQFYSGP</sequence>
<evidence type="ECO:0000256" key="1">
    <source>
        <dbReference type="ARBA" id="ARBA00023242"/>
    </source>
</evidence>
<accession>A0A6G1JFV2</accession>
<organism evidence="4 5">
    <name type="scientific">Lentithecium fluviatile CBS 122367</name>
    <dbReference type="NCBI Taxonomy" id="1168545"/>
    <lineage>
        <taxon>Eukaryota</taxon>
        <taxon>Fungi</taxon>
        <taxon>Dikarya</taxon>
        <taxon>Ascomycota</taxon>
        <taxon>Pezizomycotina</taxon>
        <taxon>Dothideomycetes</taxon>
        <taxon>Pleosporomycetidae</taxon>
        <taxon>Pleosporales</taxon>
        <taxon>Massarineae</taxon>
        <taxon>Lentitheciaceae</taxon>
        <taxon>Lentithecium</taxon>
    </lineage>
</organism>
<feature type="region of interest" description="Disordered" evidence="2">
    <location>
        <begin position="286"/>
        <end position="338"/>
    </location>
</feature>
<dbReference type="Proteomes" id="UP000799291">
    <property type="component" value="Unassembled WGS sequence"/>
</dbReference>
<dbReference type="Gene3D" id="4.10.240.10">
    <property type="entry name" value="Zn(2)-C6 fungal-type DNA-binding domain"/>
    <property type="match status" value="1"/>
</dbReference>
<dbReference type="EMBL" id="MU005572">
    <property type="protein sequence ID" value="KAF2689346.1"/>
    <property type="molecule type" value="Genomic_DNA"/>
</dbReference>
<evidence type="ECO:0000259" key="3">
    <source>
        <dbReference type="PROSITE" id="PS50048"/>
    </source>
</evidence>
<dbReference type="GO" id="GO:0000981">
    <property type="term" value="F:DNA-binding transcription factor activity, RNA polymerase II-specific"/>
    <property type="evidence" value="ECO:0007669"/>
    <property type="project" value="InterPro"/>
</dbReference>
<feature type="region of interest" description="Disordered" evidence="2">
    <location>
        <begin position="60"/>
        <end position="121"/>
    </location>
</feature>